<dbReference type="AlphaFoldDB" id="A0A453RT19"/>
<reference evidence="1" key="4">
    <citation type="submission" date="2019-03" db="UniProtKB">
        <authorList>
            <consortium name="EnsemblPlants"/>
        </authorList>
    </citation>
    <scope>IDENTIFICATION</scope>
</reference>
<dbReference type="Proteomes" id="UP000015105">
    <property type="component" value="Chromosome 7D"/>
</dbReference>
<protein>
    <submittedName>
        <fullName evidence="1">Uncharacterized protein</fullName>
    </submittedName>
</protein>
<reference evidence="1" key="5">
    <citation type="journal article" date="2021" name="G3 (Bethesda)">
        <title>Aegilops tauschii genome assembly Aet v5.0 features greater sequence contiguity and improved annotation.</title>
        <authorList>
            <person name="Wang L."/>
            <person name="Zhu T."/>
            <person name="Rodriguez J.C."/>
            <person name="Deal K.R."/>
            <person name="Dubcovsky J."/>
            <person name="McGuire P.E."/>
            <person name="Lux T."/>
            <person name="Spannagl M."/>
            <person name="Mayer K.F.X."/>
            <person name="Baldrich P."/>
            <person name="Meyers B.C."/>
            <person name="Huo N."/>
            <person name="Gu Y.Q."/>
            <person name="Zhou H."/>
            <person name="Devos K.M."/>
            <person name="Bennetzen J.L."/>
            <person name="Unver T."/>
            <person name="Budak H."/>
            <person name="Gulick P.J."/>
            <person name="Galiba G."/>
            <person name="Kalapos B."/>
            <person name="Nelson D.R."/>
            <person name="Li P."/>
            <person name="You F.M."/>
            <person name="Luo M.C."/>
            <person name="Dvorak J."/>
        </authorList>
    </citation>
    <scope>NUCLEOTIDE SEQUENCE [LARGE SCALE GENOMIC DNA]</scope>
    <source>
        <strain evidence="1">cv. AL8/78</strain>
    </source>
</reference>
<sequence>FCYIFFTVRKKCYTCSRISSQACQFEHQLFAHFFPASASDVSSMAPLMDPL</sequence>
<accession>A0A453RT19</accession>
<dbReference type="EnsemblPlants" id="AET7Gv20693800.21">
    <property type="protein sequence ID" value="AET7Gv20693800.21"/>
    <property type="gene ID" value="AET7Gv20693800"/>
</dbReference>
<reference evidence="2" key="2">
    <citation type="journal article" date="2017" name="Nat. Plants">
        <title>The Aegilops tauschii genome reveals multiple impacts of transposons.</title>
        <authorList>
            <person name="Zhao G."/>
            <person name="Zou C."/>
            <person name="Li K."/>
            <person name="Wang K."/>
            <person name="Li T."/>
            <person name="Gao L."/>
            <person name="Zhang X."/>
            <person name="Wang H."/>
            <person name="Yang Z."/>
            <person name="Liu X."/>
            <person name="Jiang W."/>
            <person name="Mao L."/>
            <person name="Kong X."/>
            <person name="Jiao Y."/>
            <person name="Jia J."/>
        </authorList>
    </citation>
    <scope>NUCLEOTIDE SEQUENCE [LARGE SCALE GENOMIC DNA]</scope>
    <source>
        <strain evidence="2">cv. AL8/78</strain>
    </source>
</reference>
<evidence type="ECO:0000313" key="1">
    <source>
        <dbReference type="EnsemblPlants" id="AET7Gv20693800.21"/>
    </source>
</evidence>
<reference evidence="2" key="1">
    <citation type="journal article" date="2014" name="Science">
        <title>Ancient hybridizations among the ancestral genomes of bread wheat.</title>
        <authorList>
            <consortium name="International Wheat Genome Sequencing Consortium,"/>
            <person name="Marcussen T."/>
            <person name="Sandve S.R."/>
            <person name="Heier L."/>
            <person name="Spannagl M."/>
            <person name="Pfeifer M."/>
            <person name="Jakobsen K.S."/>
            <person name="Wulff B.B."/>
            <person name="Steuernagel B."/>
            <person name="Mayer K.F."/>
            <person name="Olsen O.A."/>
        </authorList>
    </citation>
    <scope>NUCLEOTIDE SEQUENCE [LARGE SCALE GENOMIC DNA]</scope>
    <source>
        <strain evidence="2">cv. AL8/78</strain>
    </source>
</reference>
<evidence type="ECO:0000313" key="2">
    <source>
        <dbReference type="Proteomes" id="UP000015105"/>
    </source>
</evidence>
<proteinExistence type="predicted"/>
<keyword evidence="2" id="KW-1185">Reference proteome</keyword>
<dbReference type="Gramene" id="AET7Gv20693800.21">
    <property type="protein sequence ID" value="AET7Gv20693800.21"/>
    <property type="gene ID" value="AET7Gv20693800"/>
</dbReference>
<reference evidence="1" key="3">
    <citation type="journal article" date="2017" name="Nature">
        <title>Genome sequence of the progenitor of the wheat D genome Aegilops tauschii.</title>
        <authorList>
            <person name="Luo M.C."/>
            <person name="Gu Y.Q."/>
            <person name="Puiu D."/>
            <person name="Wang H."/>
            <person name="Twardziok S.O."/>
            <person name="Deal K.R."/>
            <person name="Huo N."/>
            <person name="Zhu T."/>
            <person name="Wang L."/>
            <person name="Wang Y."/>
            <person name="McGuire P.E."/>
            <person name="Liu S."/>
            <person name="Long H."/>
            <person name="Ramasamy R.K."/>
            <person name="Rodriguez J.C."/>
            <person name="Van S.L."/>
            <person name="Yuan L."/>
            <person name="Wang Z."/>
            <person name="Xia Z."/>
            <person name="Xiao L."/>
            <person name="Anderson O.D."/>
            <person name="Ouyang S."/>
            <person name="Liang Y."/>
            <person name="Zimin A.V."/>
            <person name="Pertea G."/>
            <person name="Qi P."/>
            <person name="Bennetzen J.L."/>
            <person name="Dai X."/>
            <person name="Dawson M.W."/>
            <person name="Muller H.G."/>
            <person name="Kugler K."/>
            <person name="Rivarola-Duarte L."/>
            <person name="Spannagl M."/>
            <person name="Mayer K.F.X."/>
            <person name="Lu F.H."/>
            <person name="Bevan M.W."/>
            <person name="Leroy P."/>
            <person name="Li P."/>
            <person name="You F.M."/>
            <person name="Sun Q."/>
            <person name="Liu Z."/>
            <person name="Lyons E."/>
            <person name="Wicker T."/>
            <person name="Salzberg S.L."/>
            <person name="Devos K.M."/>
            <person name="Dvorak J."/>
        </authorList>
    </citation>
    <scope>NUCLEOTIDE SEQUENCE [LARGE SCALE GENOMIC DNA]</scope>
    <source>
        <strain evidence="1">cv. AL8/78</strain>
    </source>
</reference>
<name>A0A453RT19_AEGTS</name>
<organism evidence="1 2">
    <name type="scientific">Aegilops tauschii subsp. strangulata</name>
    <name type="common">Goatgrass</name>
    <dbReference type="NCBI Taxonomy" id="200361"/>
    <lineage>
        <taxon>Eukaryota</taxon>
        <taxon>Viridiplantae</taxon>
        <taxon>Streptophyta</taxon>
        <taxon>Embryophyta</taxon>
        <taxon>Tracheophyta</taxon>
        <taxon>Spermatophyta</taxon>
        <taxon>Magnoliopsida</taxon>
        <taxon>Liliopsida</taxon>
        <taxon>Poales</taxon>
        <taxon>Poaceae</taxon>
        <taxon>BOP clade</taxon>
        <taxon>Pooideae</taxon>
        <taxon>Triticodae</taxon>
        <taxon>Triticeae</taxon>
        <taxon>Triticinae</taxon>
        <taxon>Aegilops</taxon>
    </lineage>
</organism>